<dbReference type="Gene3D" id="1.10.30.50">
    <property type="match status" value="1"/>
</dbReference>
<dbReference type="Pfam" id="PF01844">
    <property type="entry name" value="HNH"/>
    <property type="match status" value="1"/>
</dbReference>
<dbReference type="EMBL" id="CZCZ02000007">
    <property type="protein sequence ID" value="CAC5340907.1"/>
    <property type="molecule type" value="Genomic_DNA"/>
</dbReference>
<organism evidence="2 3">
    <name type="scientific">Planktothrix rubescens CCAP 1459/22</name>
    <dbReference type="NCBI Taxonomy" id="329571"/>
    <lineage>
        <taxon>Bacteria</taxon>
        <taxon>Bacillati</taxon>
        <taxon>Cyanobacteriota</taxon>
        <taxon>Cyanophyceae</taxon>
        <taxon>Oscillatoriophycideae</taxon>
        <taxon>Oscillatoriales</taxon>
        <taxon>Microcoleaceae</taxon>
        <taxon>Planktothrix</taxon>
    </lineage>
</organism>
<comment type="caution">
    <text evidence="2">The sequence shown here is derived from an EMBL/GenBank/DDBJ whole genome shotgun (WGS) entry which is preliminary data.</text>
</comment>
<dbReference type="InterPro" id="IPR003615">
    <property type="entry name" value="HNH_nuc"/>
</dbReference>
<dbReference type="CDD" id="cd00085">
    <property type="entry name" value="HNHc"/>
    <property type="match status" value="1"/>
</dbReference>
<dbReference type="InterPro" id="IPR002711">
    <property type="entry name" value="HNH"/>
</dbReference>
<evidence type="ECO:0000259" key="1">
    <source>
        <dbReference type="Pfam" id="PF01844"/>
    </source>
</evidence>
<protein>
    <recommendedName>
        <fullName evidence="1">HNH domain-containing protein</fullName>
    </recommendedName>
</protein>
<dbReference type="GO" id="GO:0003676">
    <property type="term" value="F:nucleic acid binding"/>
    <property type="evidence" value="ECO:0007669"/>
    <property type="project" value="InterPro"/>
</dbReference>
<feature type="domain" description="HNH" evidence="1">
    <location>
        <begin position="200"/>
        <end position="255"/>
    </location>
</feature>
<dbReference type="Proteomes" id="UP000196521">
    <property type="component" value="Unassembled WGS sequence"/>
</dbReference>
<dbReference type="RefSeq" id="WP_237745588.1">
    <property type="nucleotide sequence ID" value="NZ_LR812491.1"/>
</dbReference>
<keyword evidence="3" id="KW-1185">Reference proteome</keyword>
<dbReference type="GO" id="GO:0008270">
    <property type="term" value="F:zinc ion binding"/>
    <property type="evidence" value="ECO:0007669"/>
    <property type="project" value="InterPro"/>
</dbReference>
<gene>
    <name evidence="2" type="ORF">PLAN_120131</name>
</gene>
<dbReference type="AlphaFoldDB" id="A0A6J7ZGP7"/>
<accession>A0A6J7ZGP7</accession>
<proteinExistence type="predicted"/>
<evidence type="ECO:0000313" key="3">
    <source>
        <dbReference type="Proteomes" id="UP000196521"/>
    </source>
</evidence>
<reference evidence="2" key="1">
    <citation type="submission" date="2020-05" db="EMBL/GenBank/DDBJ databases">
        <authorList>
            <consortium name="Genoscope - CEA"/>
            <person name="William W."/>
        </authorList>
    </citation>
    <scope>NUCLEOTIDE SEQUENCE [LARGE SCALE GENOMIC DNA]</scope>
    <source>
        <strain evidence="2">PCC 7821</strain>
    </source>
</reference>
<evidence type="ECO:0000313" key="2">
    <source>
        <dbReference type="EMBL" id="CAC5340907.1"/>
    </source>
</evidence>
<name>A0A6J7ZGP7_PLARU</name>
<sequence length="273" mass="31711">MKIYKLDNLPSKEEYIQGFKDIKERISKNQLCLLQKQYYSPNKIVTATQLAELAEINGGRSVVNSLYGRLGHLLSDSIGLKPNQRKSGDYEWWSILSSGYANKNYFYWQMYEVVALALEALGWVNQKSDINSTNYIEREIDNLLAYNTLNNIFFTLPDELSDETEIINLYEGAKQSITVNRYERNNQARKKCIEYYGTGCYVCAFNFENIFGEIGKDFIHVHHLIPLSEINQEYEVDPIQDLRPVCPNCHAMIHRKNPPFTIEEIKNLLNINN</sequence>
<dbReference type="GO" id="GO:0004519">
    <property type="term" value="F:endonuclease activity"/>
    <property type="evidence" value="ECO:0007669"/>
    <property type="project" value="InterPro"/>
</dbReference>